<dbReference type="GO" id="GO:0030272">
    <property type="term" value="F:5-formyltetrahydrofolate cyclo-ligase activity"/>
    <property type="evidence" value="ECO:0007669"/>
    <property type="project" value="UniProtKB-EC"/>
</dbReference>
<dbReference type="GO" id="GO:0005524">
    <property type="term" value="F:ATP binding"/>
    <property type="evidence" value="ECO:0007669"/>
    <property type="project" value="UniProtKB-KW"/>
</dbReference>
<proteinExistence type="inferred from homology"/>
<comment type="cofactor">
    <cofactor evidence="5">
        <name>Mg(2+)</name>
        <dbReference type="ChEBI" id="CHEBI:18420"/>
    </cofactor>
</comment>
<sequence length="187" mass="21165">MTISESKKALRKGILAKRRNLSEAYQKQAAQEIYEKLRALEVYKEASVLCLYVPIQKEVDLFQYIPEFRADGKQIYLPRVNGNTMDFYAYNEQTALVEGAYHILEPDSMVQLEPEKTGGTCLIVMPGAVFTRSCDRIGYGGGYYDRYLAAHPDCHTAAVGYAIQIVDSIMTEETDIKPEVVLYNSKQ</sequence>
<feature type="binding site" evidence="4">
    <location>
        <begin position="136"/>
        <end position="144"/>
    </location>
    <ligand>
        <name>ATP</name>
        <dbReference type="ChEBI" id="CHEBI:30616"/>
    </ligand>
</feature>
<dbReference type="InterPro" id="IPR024185">
    <property type="entry name" value="FTHF_cligase-like_sf"/>
</dbReference>
<dbReference type="EC" id="6.3.3.2" evidence="5"/>
<dbReference type="PANTHER" id="PTHR23407:SF1">
    <property type="entry name" value="5-FORMYLTETRAHYDROFOLATE CYCLO-LIGASE"/>
    <property type="match status" value="1"/>
</dbReference>
<dbReference type="GO" id="GO:0046872">
    <property type="term" value="F:metal ion binding"/>
    <property type="evidence" value="ECO:0007669"/>
    <property type="project" value="UniProtKB-KW"/>
</dbReference>
<evidence type="ECO:0000256" key="1">
    <source>
        <dbReference type="ARBA" id="ARBA00010638"/>
    </source>
</evidence>
<dbReference type="PANTHER" id="PTHR23407">
    <property type="entry name" value="ATPASE INHIBITOR/5-FORMYLTETRAHYDROFOLATE CYCLO-LIGASE"/>
    <property type="match status" value="1"/>
</dbReference>
<dbReference type="InterPro" id="IPR002698">
    <property type="entry name" value="FTHF_cligase"/>
</dbReference>
<comment type="catalytic activity">
    <reaction evidence="5">
        <text>(6S)-5-formyl-5,6,7,8-tetrahydrofolate + ATP = (6R)-5,10-methenyltetrahydrofolate + ADP + phosphate</text>
        <dbReference type="Rhea" id="RHEA:10488"/>
        <dbReference type="ChEBI" id="CHEBI:30616"/>
        <dbReference type="ChEBI" id="CHEBI:43474"/>
        <dbReference type="ChEBI" id="CHEBI:57455"/>
        <dbReference type="ChEBI" id="CHEBI:57457"/>
        <dbReference type="ChEBI" id="CHEBI:456216"/>
        <dbReference type="EC" id="6.3.3.2"/>
    </reaction>
</comment>
<dbReference type="AlphaFoldDB" id="A0A7G9FQW0"/>
<keyword evidence="3 4" id="KW-0067">ATP-binding</keyword>
<protein>
    <recommendedName>
        <fullName evidence="5">5-formyltetrahydrofolate cyclo-ligase</fullName>
        <ecNumber evidence="5">6.3.3.2</ecNumber>
    </recommendedName>
</protein>
<name>A0A7G9FQW0_9FIRM</name>
<keyword evidence="5" id="KW-0479">Metal-binding</keyword>
<evidence type="ECO:0000256" key="2">
    <source>
        <dbReference type="ARBA" id="ARBA00022741"/>
    </source>
</evidence>
<keyword evidence="5" id="KW-0460">Magnesium</keyword>
<dbReference type="GO" id="GO:0009396">
    <property type="term" value="P:folic acid-containing compound biosynthetic process"/>
    <property type="evidence" value="ECO:0007669"/>
    <property type="project" value="TreeGrafter"/>
</dbReference>
<evidence type="ECO:0000256" key="5">
    <source>
        <dbReference type="RuleBase" id="RU361279"/>
    </source>
</evidence>
<accession>A0A7G9FQW0</accession>
<dbReference type="Pfam" id="PF01812">
    <property type="entry name" value="5-FTHF_cyc-lig"/>
    <property type="match status" value="1"/>
</dbReference>
<dbReference type="RefSeq" id="WP_021985531.1">
    <property type="nucleotide sequence ID" value="NZ_CP060632.1"/>
</dbReference>
<dbReference type="Proteomes" id="UP000515819">
    <property type="component" value="Chromosome"/>
</dbReference>
<dbReference type="GO" id="GO:0035999">
    <property type="term" value="P:tetrahydrofolate interconversion"/>
    <property type="evidence" value="ECO:0007669"/>
    <property type="project" value="TreeGrafter"/>
</dbReference>
<feature type="binding site" evidence="4">
    <location>
        <position position="58"/>
    </location>
    <ligand>
        <name>substrate</name>
    </ligand>
</feature>
<dbReference type="EMBL" id="CP060632">
    <property type="protein sequence ID" value="QNM00942.1"/>
    <property type="molecule type" value="Genomic_DNA"/>
</dbReference>
<evidence type="ECO:0000256" key="3">
    <source>
        <dbReference type="ARBA" id="ARBA00022840"/>
    </source>
</evidence>
<keyword evidence="7" id="KW-1185">Reference proteome</keyword>
<dbReference type="KEGG" id="wcp:H9Q76_06625"/>
<reference evidence="6 7" key="1">
    <citation type="submission" date="2020-08" db="EMBL/GenBank/DDBJ databases">
        <authorList>
            <person name="Liu C."/>
            <person name="Sun Q."/>
        </authorList>
    </citation>
    <scope>NUCLEOTIDE SEQUENCE [LARGE SCALE GENOMIC DNA]</scope>
    <source>
        <strain evidence="6 7">NSJ-4</strain>
    </source>
</reference>
<gene>
    <name evidence="6" type="ORF">H9Q76_06625</name>
</gene>
<comment type="similarity">
    <text evidence="1 5">Belongs to the 5-formyltetrahydrofolate cyclo-ligase family.</text>
</comment>
<dbReference type="PIRSF" id="PIRSF006806">
    <property type="entry name" value="FTHF_cligase"/>
    <property type="match status" value="1"/>
</dbReference>
<dbReference type="Gene3D" id="3.40.50.10420">
    <property type="entry name" value="NagB/RpiA/CoA transferase-like"/>
    <property type="match status" value="1"/>
</dbReference>
<keyword evidence="2 4" id="KW-0547">Nucleotide-binding</keyword>
<evidence type="ECO:0000313" key="6">
    <source>
        <dbReference type="EMBL" id="QNM00942.1"/>
    </source>
</evidence>
<evidence type="ECO:0000313" key="7">
    <source>
        <dbReference type="Proteomes" id="UP000515819"/>
    </source>
</evidence>
<dbReference type="NCBIfam" id="TIGR02727">
    <property type="entry name" value="MTHFS_bact"/>
    <property type="match status" value="1"/>
</dbReference>
<dbReference type="InterPro" id="IPR037171">
    <property type="entry name" value="NagB/RpiA_transferase-like"/>
</dbReference>
<dbReference type="SUPFAM" id="SSF100950">
    <property type="entry name" value="NagB/RpiA/CoA transferase-like"/>
    <property type="match status" value="1"/>
</dbReference>
<feature type="binding site" evidence="4">
    <location>
        <begin position="7"/>
        <end position="11"/>
    </location>
    <ligand>
        <name>ATP</name>
        <dbReference type="ChEBI" id="CHEBI:30616"/>
    </ligand>
</feature>
<organism evidence="6 7">
    <name type="scientific">Wujia chipingensis</name>
    <dbReference type="NCBI Taxonomy" id="2763670"/>
    <lineage>
        <taxon>Bacteria</taxon>
        <taxon>Bacillati</taxon>
        <taxon>Bacillota</taxon>
        <taxon>Clostridia</taxon>
        <taxon>Lachnospirales</taxon>
        <taxon>Lachnospiraceae</taxon>
        <taxon>Wujia</taxon>
    </lineage>
</organism>
<evidence type="ECO:0000256" key="4">
    <source>
        <dbReference type="PIRSR" id="PIRSR006806-1"/>
    </source>
</evidence>
<feature type="binding site" evidence="4">
    <location>
        <position position="53"/>
    </location>
    <ligand>
        <name>substrate</name>
    </ligand>
</feature>
<keyword evidence="6" id="KW-0436">Ligase</keyword>